<proteinExistence type="inferred from homology"/>
<reference evidence="5 6" key="1">
    <citation type="submission" date="2020-08" db="EMBL/GenBank/DDBJ databases">
        <title>Bridging the membrane lipid divide: bacteria of the FCB group superphylum have the potential to synthesize archaeal ether lipids.</title>
        <authorList>
            <person name="Villanueva L."/>
            <person name="Von Meijenfeldt F.A.B."/>
            <person name="Westbye A.B."/>
            <person name="Yadav S."/>
            <person name="Hopmans E.C."/>
            <person name="Dutilh B.E."/>
            <person name="Sinninghe Damste J.S."/>
        </authorList>
    </citation>
    <scope>NUCLEOTIDE SEQUENCE [LARGE SCALE GENOMIC DNA]</scope>
    <source>
        <strain evidence="5">NIOZ-UU27</strain>
    </source>
</reference>
<dbReference type="PANTHER" id="PTHR11712:SF336">
    <property type="entry name" value="3-OXOACYL-[ACYL-CARRIER-PROTEIN] SYNTHASE, MITOCHONDRIAL"/>
    <property type="match status" value="1"/>
</dbReference>
<dbReference type="InterPro" id="IPR018201">
    <property type="entry name" value="Ketoacyl_synth_AS"/>
</dbReference>
<evidence type="ECO:0000313" key="6">
    <source>
        <dbReference type="Proteomes" id="UP000650524"/>
    </source>
</evidence>
<gene>
    <name evidence="5" type="ORF">H8E19_13115</name>
</gene>
<dbReference type="AlphaFoldDB" id="A0A8J6N246"/>
<dbReference type="Pfam" id="PF13723">
    <property type="entry name" value="Ketoacyl-synt_2"/>
    <property type="match status" value="1"/>
</dbReference>
<dbReference type="GO" id="GO:0006633">
    <property type="term" value="P:fatty acid biosynthetic process"/>
    <property type="evidence" value="ECO:0007669"/>
    <property type="project" value="InterPro"/>
</dbReference>
<dbReference type="SUPFAM" id="SSF53901">
    <property type="entry name" value="Thiolase-like"/>
    <property type="match status" value="2"/>
</dbReference>
<dbReference type="InterPro" id="IPR014030">
    <property type="entry name" value="Ketoacyl_synth_N"/>
</dbReference>
<feature type="domain" description="Ketosynthase family 3 (KS3)" evidence="4">
    <location>
        <begin position="1"/>
        <end position="377"/>
    </location>
</feature>
<evidence type="ECO:0000256" key="3">
    <source>
        <dbReference type="RuleBase" id="RU003694"/>
    </source>
</evidence>
<evidence type="ECO:0000259" key="4">
    <source>
        <dbReference type="PROSITE" id="PS52004"/>
    </source>
</evidence>
<name>A0A8J6N246_9DELT</name>
<dbReference type="SMART" id="SM00825">
    <property type="entry name" value="PKS_KS"/>
    <property type="match status" value="1"/>
</dbReference>
<dbReference type="Gene3D" id="3.40.47.10">
    <property type="match status" value="2"/>
</dbReference>
<comment type="similarity">
    <text evidence="1 3">Belongs to the thiolase-like superfamily. Beta-ketoacyl-ACP synthases family.</text>
</comment>
<dbReference type="GO" id="GO:0004315">
    <property type="term" value="F:3-oxoacyl-[acyl-carrier-protein] synthase activity"/>
    <property type="evidence" value="ECO:0007669"/>
    <property type="project" value="InterPro"/>
</dbReference>
<dbReference type="PROSITE" id="PS00606">
    <property type="entry name" value="KS3_1"/>
    <property type="match status" value="1"/>
</dbReference>
<protein>
    <submittedName>
        <fullName evidence="5">Beta-ketoacyl synthase chain length factor</fullName>
    </submittedName>
</protein>
<dbReference type="PROSITE" id="PS52004">
    <property type="entry name" value="KS3_2"/>
    <property type="match status" value="1"/>
</dbReference>
<dbReference type="InterPro" id="IPR000794">
    <property type="entry name" value="Beta-ketoacyl_synthase"/>
</dbReference>
<sequence length="723" mass="75751">MTNIRVYITGTGLITPVARGVLETKTSIMNDVRGIGPVTLFPVPRDRSLPVGQIHESFEADGLPRTHQLALIAAKEALADSVGPPDAIVIGGTTGGMTLTEEHLKRDDTSRDLFKYHATGSVAEYLAAKLKCRGPVITVSTACSSGTAAIKIALEMLREGKAKNVLVGGADSLCRLTYYGFNALQLIDPAGARPLDRDRRGMTVSEGAGMLLLEGKEQAPDNATAEILGAGLSCDAYHPSTPDPEGTGALAAMRAAIKDGCISTSDIDYINLHGTGTIDNDLSEARALDSLFAEDKPLLSSVKGAFGHSLAAAGAIEAVISAMGISGNFVPGNAGCNTPDPELHLNPVIEPIERDIQTVLSNSFGFGGNNASVVMGSPKETRAAISSQTPLPLTVVGCACITGAGKTRMTEKAVSESQSCKGILSEREVSKDLSPKTVRRLKRLSRLALSLAIAAHKDSGVSDNPNSIFFGTGWGPLSETYDFLTKLYESEEHFTSPTDFIGSVHNAPAGQMAIQFRSTGPNITTTGGDYSFEQSLMTASLLTKVQDDLILVVGADESHEILSNLFDDSVSGDRTPADGGGAICLKLERTSSGLRLSPSFFEYSKNNPSIISSLIDGLGGPDGIKLKYGAVLAGIPGSHREKGEEQLSKFVAGSGFEGPVIDYRRLTGEFASASAVAAVLAVCFAREGKIPEALCGRKSPHLNGKGILIIGLGKFVTAVEVIT</sequence>
<dbReference type="Pfam" id="PF02801">
    <property type="entry name" value="Ketoacyl-synt_C"/>
    <property type="match status" value="1"/>
</dbReference>
<keyword evidence="2 3" id="KW-0808">Transferase</keyword>
<evidence type="ECO:0000256" key="2">
    <source>
        <dbReference type="ARBA" id="ARBA00022679"/>
    </source>
</evidence>
<evidence type="ECO:0000256" key="1">
    <source>
        <dbReference type="ARBA" id="ARBA00008467"/>
    </source>
</evidence>
<dbReference type="InterPro" id="IPR014031">
    <property type="entry name" value="Ketoacyl_synth_C"/>
</dbReference>
<dbReference type="PANTHER" id="PTHR11712">
    <property type="entry name" value="POLYKETIDE SYNTHASE-RELATED"/>
    <property type="match status" value="1"/>
</dbReference>
<comment type="caution">
    <text evidence="5">The sequence shown here is derived from an EMBL/GenBank/DDBJ whole genome shotgun (WGS) entry which is preliminary data.</text>
</comment>
<organism evidence="5 6">
    <name type="scientific">Candidatus Desulfacyla euxinica</name>
    <dbReference type="NCBI Taxonomy" id="2841693"/>
    <lineage>
        <taxon>Bacteria</taxon>
        <taxon>Deltaproteobacteria</taxon>
        <taxon>Candidatus Desulfacyla</taxon>
    </lineage>
</organism>
<dbReference type="InterPro" id="IPR020841">
    <property type="entry name" value="PKS_Beta-ketoAc_synthase_dom"/>
</dbReference>
<dbReference type="CDD" id="cd00834">
    <property type="entry name" value="KAS_I_II"/>
    <property type="match status" value="1"/>
</dbReference>
<dbReference type="EMBL" id="JACNJD010000274">
    <property type="protein sequence ID" value="MBC8178339.1"/>
    <property type="molecule type" value="Genomic_DNA"/>
</dbReference>
<dbReference type="Proteomes" id="UP000650524">
    <property type="component" value="Unassembled WGS sequence"/>
</dbReference>
<dbReference type="Pfam" id="PF00109">
    <property type="entry name" value="ketoacyl-synt"/>
    <property type="match status" value="1"/>
</dbReference>
<accession>A0A8J6N246</accession>
<dbReference type="InterPro" id="IPR016039">
    <property type="entry name" value="Thiolase-like"/>
</dbReference>
<evidence type="ECO:0000313" key="5">
    <source>
        <dbReference type="EMBL" id="MBC8178339.1"/>
    </source>
</evidence>